<keyword evidence="2" id="KW-1185">Reference proteome</keyword>
<dbReference type="InterPro" id="IPR016628">
    <property type="entry name" value="ATPase_SAG2001_prd"/>
</dbReference>
<dbReference type="Proteomes" id="UP000218689">
    <property type="component" value="Unassembled WGS sequence"/>
</dbReference>
<organism evidence="1 2">
    <name type="scientific">Pseudolactococcus reticulitermitis</name>
    <dbReference type="NCBI Taxonomy" id="2025039"/>
    <lineage>
        <taxon>Bacteria</taxon>
        <taxon>Bacillati</taxon>
        <taxon>Bacillota</taxon>
        <taxon>Bacilli</taxon>
        <taxon>Lactobacillales</taxon>
        <taxon>Streptococcaceae</taxon>
        <taxon>Pseudolactococcus</taxon>
    </lineage>
</organism>
<name>A0A224XB15_9LACT</name>
<dbReference type="PANTHER" id="PTHR30121:SF6">
    <property type="entry name" value="SLR6007 PROTEIN"/>
    <property type="match status" value="1"/>
</dbReference>
<dbReference type="SUPFAM" id="SSF52540">
    <property type="entry name" value="P-loop containing nucleoside triphosphate hydrolases"/>
    <property type="match status" value="1"/>
</dbReference>
<dbReference type="InterPro" id="IPR051162">
    <property type="entry name" value="T4SS_component"/>
</dbReference>
<evidence type="ECO:0000313" key="1">
    <source>
        <dbReference type="EMBL" id="GAX46853.1"/>
    </source>
</evidence>
<dbReference type="PANTHER" id="PTHR30121">
    <property type="entry name" value="UNCHARACTERIZED PROTEIN YJGR-RELATED"/>
    <property type="match status" value="1"/>
</dbReference>
<reference evidence="2" key="1">
    <citation type="submission" date="2017-08" db="EMBL/GenBank/DDBJ databases">
        <title>Draft genome sequence of Lactococcus sp. strain Rs-Y01, isolated from the gut of the lower termite Reticulitermes speratus.</title>
        <authorList>
            <person name="Ohkuma M."/>
            <person name="Yuki M."/>
        </authorList>
    </citation>
    <scope>NUCLEOTIDE SEQUENCE [LARGE SCALE GENOMIC DNA]</scope>
    <source>
        <strain evidence="2">Rs-Y01</strain>
    </source>
</reference>
<dbReference type="PIRSF" id="PIRSF015040">
    <property type="entry name" value="ATPase_SAG2001_prd"/>
    <property type="match status" value="1"/>
</dbReference>
<dbReference type="AlphaFoldDB" id="A0A224XB15"/>
<dbReference type="EMBL" id="BEDT01000001">
    <property type="protein sequence ID" value="GAX46853.1"/>
    <property type="molecule type" value="Genomic_DNA"/>
</dbReference>
<protein>
    <recommendedName>
        <fullName evidence="3">Conjugal transfer protein</fullName>
    </recommendedName>
</protein>
<dbReference type="OrthoDB" id="1647424at2"/>
<comment type="caution">
    <text evidence="1">The sequence shown here is derived from an EMBL/GenBank/DDBJ whole genome shotgun (WGS) entry which is preliminary data.</text>
</comment>
<dbReference type="Pfam" id="PF12846">
    <property type="entry name" value="AAA_10"/>
    <property type="match status" value="1"/>
</dbReference>
<proteinExistence type="predicted"/>
<accession>A0A224XB15</accession>
<sequence length="834" mass="95182">MNLKTNFKNDISDIHDNLVLKDNGDVYAMFEVPKAIINSIDRNEKDGFKALTASVLSGIREYKNFDISMIPLDVALDTMYLKLSQDFSEDTEDLAWYILDESYTRIHESVDRIFEYHWYLTIPLKSSHISFDKKEMFKTSINYLTKKVYEPLVGKVTYQKDWYLAYEVYANDLEKKLSLLMAKPLNTQETIFINRLQYLRGIDFDRAFEVSATRNTLENLDDTSLTWENFNILTLHNGLEKSYLAMLPVAYIPENVSYLHLLEDIQGFNFPIETLTKAIFSSKKGTFSVPAKANRARLRHNKAIADGDAAGGVDQNKKERSKALVEDLLVRSNDDEILLGYLQTLVFADQNYDALVEKMRIVMDACSKNGIELVKARADQLYLFYKNRLTQTLDDSDKNFIQITTLDGFVENLFFTGQKVGQDVGFYIGRIDANKGSWYGDFKKAIESSINFAYVNPFQANKLDVAGKVTSNPHIAITGDIGGGKSFLTKYLFLYSSLLKAKTLYIDPKAEMRRQYLKVLKEYETKGIYPEIQDYIRSINFVTLDKNNRSNWGALDPIVFLKGVEAKDLAISMTNEIYSLRNKEEFHSAFLDSLDKHLALRERGEKVGMLTVFRDLEKHRSKAVRVSANLLVKMVQNSILSLCFSDGQNQAVDTDSRITVLEVTGLDLPTDEKDELSDSQIKSLVVMYALGHYCHKFGSENRKQETIIFLDEAWFFNATAVGRGIIKRIKRVGRSENNFLVLITQSVDDTADEDDGTGFGTIFAFNSDTEAEKVLNRLKIPVTDETISWFESMTMGQCIFRDTFGRCERITVDGLFPEINVLFDTVETDMKAVA</sequence>
<gene>
    <name evidence="1" type="ORF">RsY01_433</name>
</gene>
<dbReference type="RefSeq" id="WP_094783916.1">
    <property type="nucleotide sequence ID" value="NZ_BEDT01000001.1"/>
</dbReference>
<evidence type="ECO:0000313" key="2">
    <source>
        <dbReference type="Proteomes" id="UP000218689"/>
    </source>
</evidence>
<evidence type="ECO:0008006" key="3">
    <source>
        <dbReference type="Google" id="ProtNLM"/>
    </source>
</evidence>
<dbReference type="InterPro" id="IPR027417">
    <property type="entry name" value="P-loop_NTPase"/>
</dbReference>
<dbReference type="Gene3D" id="3.40.50.300">
    <property type="entry name" value="P-loop containing nucleotide triphosphate hydrolases"/>
    <property type="match status" value="2"/>
</dbReference>